<dbReference type="EMBL" id="GIBP01008968">
    <property type="protein sequence ID" value="NDV37937.1"/>
    <property type="molecule type" value="Transcribed_RNA"/>
</dbReference>
<protein>
    <submittedName>
        <fullName evidence="1">Uncharacterized protein</fullName>
    </submittedName>
</protein>
<name>A0A6B2LMA1_9EUKA</name>
<reference evidence="1" key="1">
    <citation type="journal article" date="2020" name="J. Eukaryot. Microbiol.">
        <title>De novo Sequencing, Assembly and Annotation of the Transcriptome for the Free-Living Testate Amoeba Arcella intermedia.</title>
        <authorList>
            <person name="Ribeiro G.M."/>
            <person name="Porfirio-Sousa A.L."/>
            <person name="Maurer-Alcala X.X."/>
            <person name="Katz L.A."/>
            <person name="Lahr D.J.G."/>
        </authorList>
    </citation>
    <scope>NUCLEOTIDE SEQUENCE</scope>
</reference>
<organism evidence="1">
    <name type="scientific">Arcella intermedia</name>
    <dbReference type="NCBI Taxonomy" id="1963864"/>
    <lineage>
        <taxon>Eukaryota</taxon>
        <taxon>Amoebozoa</taxon>
        <taxon>Tubulinea</taxon>
        <taxon>Elardia</taxon>
        <taxon>Arcellinida</taxon>
        <taxon>Sphaerothecina</taxon>
        <taxon>Arcellidae</taxon>
        <taxon>Arcella</taxon>
    </lineage>
</organism>
<proteinExistence type="predicted"/>
<evidence type="ECO:0000313" key="1">
    <source>
        <dbReference type="EMBL" id="NDV37937.1"/>
    </source>
</evidence>
<accession>A0A6B2LMA1</accession>
<dbReference type="AlphaFoldDB" id="A0A6B2LMA1"/>
<sequence>MLGFPLLYPRELPLEKVRRGQLESFLNVRLGAGAVANVHVGVAAPVEEPGVVRVELKGLCAELDDPVVIRLGVIEEALGKVALAGTHDLVDLGSLVFCGFLSWGVAGDWGGACDACQALHSEDGAVVHLLGLLPVSADELIGSVLLLEG</sequence>